<proteinExistence type="inferred from homology"/>
<protein>
    <submittedName>
        <fullName evidence="10">Cation diffusion facilitator family transporter</fullName>
    </submittedName>
</protein>
<dbReference type="AlphaFoldDB" id="A0A1M6PXF2"/>
<accession>A0A1M6PXF2</accession>
<dbReference type="Gene3D" id="3.30.70.1350">
    <property type="entry name" value="Cation efflux protein, cytoplasmic domain"/>
    <property type="match status" value="1"/>
</dbReference>
<dbReference type="SUPFAM" id="SSF160240">
    <property type="entry name" value="Cation efflux protein cytoplasmic domain-like"/>
    <property type="match status" value="1"/>
</dbReference>
<evidence type="ECO:0000313" key="10">
    <source>
        <dbReference type="EMBL" id="SHK12675.1"/>
    </source>
</evidence>
<gene>
    <name evidence="10" type="ORF">SAMN02745227_01586</name>
</gene>
<feature type="transmembrane region" description="Helical" evidence="7">
    <location>
        <begin position="78"/>
        <end position="100"/>
    </location>
</feature>
<feature type="domain" description="Cation efflux protein transmembrane" evidence="8">
    <location>
        <begin position="8"/>
        <end position="201"/>
    </location>
</feature>
<comment type="similarity">
    <text evidence="2">Belongs to the cation diffusion facilitator (CDF) transporter (TC 2.A.4) family.</text>
</comment>
<dbReference type="Pfam" id="PF16916">
    <property type="entry name" value="ZT_dimer"/>
    <property type="match status" value="1"/>
</dbReference>
<dbReference type="GO" id="GO:0005886">
    <property type="term" value="C:plasma membrane"/>
    <property type="evidence" value="ECO:0007669"/>
    <property type="project" value="TreeGrafter"/>
</dbReference>
<keyword evidence="3" id="KW-0813">Transport</keyword>
<feature type="transmembrane region" description="Helical" evidence="7">
    <location>
        <begin position="37"/>
        <end position="57"/>
    </location>
</feature>
<dbReference type="NCBIfam" id="TIGR01297">
    <property type="entry name" value="CDF"/>
    <property type="match status" value="1"/>
</dbReference>
<dbReference type="InterPro" id="IPR036837">
    <property type="entry name" value="Cation_efflux_CTD_sf"/>
</dbReference>
<dbReference type="InterPro" id="IPR058533">
    <property type="entry name" value="Cation_efflux_TM"/>
</dbReference>
<evidence type="ECO:0000256" key="1">
    <source>
        <dbReference type="ARBA" id="ARBA00004141"/>
    </source>
</evidence>
<reference evidence="11" key="1">
    <citation type="submission" date="2016-11" db="EMBL/GenBank/DDBJ databases">
        <authorList>
            <person name="Varghese N."/>
            <person name="Submissions S."/>
        </authorList>
    </citation>
    <scope>NUCLEOTIDE SEQUENCE [LARGE SCALE GENOMIC DNA]</scope>
    <source>
        <strain evidence="11">DSM 14826</strain>
    </source>
</reference>
<dbReference type="Gene3D" id="1.20.1510.10">
    <property type="entry name" value="Cation efflux protein transmembrane domain"/>
    <property type="match status" value="1"/>
</dbReference>
<dbReference type="GO" id="GO:0015093">
    <property type="term" value="F:ferrous iron transmembrane transporter activity"/>
    <property type="evidence" value="ECO:0007669"/>
    <property type="project" value="TreeGrafter"/>
</dbReference>
<dbReference type="InterPro" id="IPR027470">
    <property type="entry name" value="Cation_efflux_CTD"/>
</dbReference>
<dbReference type="GO" id="GO:0015086">
    <property type="term" value="F:cadmium ion transmembrane transporter activity"/>
    <property type="evidence" value="ECO:0007669"/>
    <property type="project" value="TreeGrafter"/>
</dbReference>
<evidence type="ECO:0000256" key="3">
    <source>
        <dbReference type="ARBA" id="ARBA00022448"/>
    </source>
</evidence>
<evidence type="ECO:0000256" key="6">
    <source>
        <dbReference type="ARBA" id="ARBA00023136"/>
    </source>
</evidence>
<evidence type="ECO:0000256" key="7">
    <source>
        <dbReference type="SAM" id="Phobius"/>
    </source>
</evidence>
<dbReference type="InterPro" id="IPR002524">
    <property type="entry name" value="Cation_efflux"/>
</dbReference>
<feature type="domain" description="Cation efflux protein cytoplasmic" evidence="9">
    <location>
        <begin position="206"/>
        <end position="282"/>
    </location>
</feature>
<dbReference type="GO" id="GO:0015341">
    <property type="term" value="F:zinc efflux antiporter activity"/>
    <property type="evidence" value="ECO:0007669"/>
    <property type="project" value="TreeGrafter"/>
</dbReference>
<comment type="subcellular location">
    <subcellularLocation>
        <location evidence="1">Membrane</location>
        <topology evidence="1">Multi-pass membrane protein</topology>
    </subcellularLocation>
</comment>
<keyword evidence="6 7" id="KW-0472">Membrane</keyword>
<evidence type="ECO:0000256" key="4">
    <source>
        <dbReference type="ARBA" id="ARBA00022692"/>
    </source>
</evidence>
<sequence length="290" mass="32271">MNKFKAALLAISVSIILVILKVVIGIITNSISIISDALHSFMDILASSITLAAMYFAAQPPDKCHNYGHGRYEDLAAVLQSILIFIFSITIIFQGLSRIFTQNYLNETVPGIIVMSLSITLHSITVLTMLKYAKKEESIALKANALHLLADVLTSIGVIIGLIVIHFTGVKIIDPIVGIIVALVIIKTGYDIGKESIGQLLDTSLSKEELNIVIDKIHQFIPPILSYHHLRTRRVGNHRYIDFHILFPDDFTLHKAHSIASNLEMELQKSIPNLKTTIHLEPKSHFHPKF</sequence>
<dbReference type="PANTHER" id="PTHR43840:SF15">
    <property type="entry name" value="MITOCHONDRIAL METAL TRANSPORTER 1-RELATED"/>
    <property type="match status" value="1"/>
</dbReference>
<organism evidence="10 11">
    <name type="scientific">Anaerobranca californiensis DSM 14826</name>
    <dbReference type="NCBI Taxonomy" id="1120989"/>
    <lineage>
        <taxon>Bacteria</taxon>
        <taxon>Bacillati</taxon>
        <taxon>Bacillota</taxon>
        <taxon>Clostridia</taxon>
        <taxon>Eubacteriales</taxon>
        <taxon>Proteinivoracaceae</taxon>
        <taxon>Anaerobranca</taxon>
    </lineage>
</organism>
<feature type="transmembrane region" description="Helical" evidence="7">
    <location>
        <begin position="145"/>
        <end position="166"/>
    </location>
</feature>
<keyword evidence="4 7" id="KW-0812">Transmembrane</keyword>
<evidence type="ECO:0000259" key="9">
    <source>
        <dbReference type="Pfam" id="PF16916"/>
    </source>
</evidence>
<evidence type="ECO:0000256" key="2">
    <source>
        <dbReference type="ARBA" id="ARBA00008114"/>
    </source>
</evidence>
<dbReference type="STRING" id="1120989.SAMN02745227_01586"/>
<keyword evidence="11" id="KW-1185">Reference proteome</keyword>
<dbReference type="RefSeq" id="WP_072907725.1">
    <property type="nucleotide sequence ID" value="NZ_FRAI01000017.1"/>
</dbReference>
<evidence type="ECO:0000256" key="5">
    <source>
        <dbReference type="ARBA" id="ARBA00022989"/>
    </source>
</evidence>
<keyword evidence="5 7" id="KW-1133">Transmembrane helix</keyword>
<evidence type="ECO:0000313" key="11">
    <source>
        <dbReference type="Proteomes" id="UP000243547"/>
    </source>
</evidence>
<evidence type="ECO:0000259" key="8">
    <source>
        <dbReference type="Pfam" id="PF01545"/>
    </source>
</evidence>
<name>A0A1M6PXF2_9FIRM</name>
<feature type="transmembrane region" description="Helical" evidence="7">
    <location>
        <begin position="112"/>
        <end position="133"/>
    </location>
</feature>
<dbReference type="InterPro" id="IPR050291">
    <property type="entry name" value="CDF_Transporter"/>
</dbReference>
<feature type="transmembrane region" description="Helical" evidence="7">
    <location>
        <begin position="172"/>
        <end position="190"/>
    </location>
</feature>
<dbReference type="Pfam" id="PF01545">
    <property type="entry name" value="Cation_efflux"/>
    <property type="match status" value="1"/>
</dbReference>
<dbReference type="GO" id="GO:0006882">
    <property type="term" value="P:intracellular zinc ion homeostasis"/>
    <property type="evidence" value="ECO:0007669"/>
    <property type="project" value="TreeGrafter"/>
</dbReference>
<dbReference type="OrthoDB" id="9806522at2"/>
<dbReference type="SUPFAM" id="SSF161111">
    <property type="entry name" value="Cation efflux protein transmembrane domain-like"/>
    <property type="match status" value="1"/>
</dbReference>
<feature type="transmembrane region" description="Helical" evidence="7">
    <location>
        <begin position="7"/>
        <end position="31"/>
    </location>
</feature>
<dbReference type="InterPro" id="IPR027469">
    <property type="entry name" value="Cation_efflux_TMD_sf"/>
</dbReference>
<dbReference type="EMBL" id="FRAI01000017">
    <property type="protein sequence ID" value="SHK12675.1"/>
    <property type="molecule type" value="Genomic_DNA"/>
</dbReference>
<dbReference type="FunFam" id="1.20.1510.10:FF:000006">
    <property type="entry name" value="Divalent cation efflux transporter"/>
    <property type="match status" value="1"/>
</dbReference>
<dbReference type="PANTHER" id="PTHR43840">
    <property type="entry name" value="MITOCHONDRIAL METAL TRANSPORTER 1-RELATED"/>
    <property type="match status" value="1"/>
</dbReference>
<dbReference type="Proteomes" id="UP000243547">
    <property type="component" value="Unassembled WGS sequence"/>
</dbReference>